<protein>
    <submittedName>
        <fullName evidence="2">Uncharacterized protein</fullName>
    </submittedName>
</protein>
<evidence type="ECO:0000313" key="3">
    <source>
        <dbReference type="Proteomes" id="UP000683000"/>
    </source>
</evidence>
<gene>
    <name evidence="2" type="ORF">JVT61DRAFT_10168</name>
</gene>
<dbReference type="EMBL" id="JAGFBS010000004">
    <property type="protein sequence ID" value="KAG6379649.1"/>
    <property type="molecule type" value="Genomic_DNA"/>
</dbReference>
<accession>A0A8I2YX62</accession>
<keyword evidence="3" id="KW-1185">Reference proteome</keyword>
<feature type="compositionally biased region" description="Polar residues" evidence="1">
    <location>
        <begin position="356"/>
        <end position="378"/>
    </location>
</feature>
<feature type="region of interest" description="Disordered" evidence="1">
    <location>
        <begin position="136"/>
        <end position="198"/>
    </location>
</feature>
<feature type="compositionally biased region" description="Low complexity" evidence="1">
    <location>
        <begin position="420"/>
        <end position="431"/>
    </location>
</feature>
<dbReference type="OrthoDB" id="2536714at2759"/>
<feature type="compositionally biased region" description="Basic and acidic residues" evidence="1">
    <location>
        <begin position="585"/>
        <end position="594"/>
    </location>
</feature>
<feature type="region of interest" description="Disordered" evidence="1">
    <location>
        <begin position="1"/>
        <end position="66"/>
    </location>
</feature>
<evidence type="ECO:0000256" key="1">
    <source>
        <dbReference type="SAM" id="MobiDB-lite"/>
    </source>
</evidence>
<feature type="compositionally biased region" description="Basic residues" evidence="1">
    <location>
        <begin position="532"/>
        <end position="545"/>
    </location>
</feature>
<dbReference type="Proteomes" id="UP000683000">
    <property type="component" value="Unassembled WGS sequence"/>
</dbReference>
<comment type="caution">
    <text evidence="2">The sequence shown here is derived from an EMBL/GenBank/DDBJ whole genome shotgun (WGS) entry which is preliminary data.</text>
</comment>
<feature type="compositionally biased region" description="Basic residues" evidence="1">
    <location>
        <begin position="169"/>
        <end position="180"/>
    </location>
</feature>
<feature type="compositionally biased region" description="Basic and acidic residues" evidence="1">
    <location>
        <begin position="95"/>
        <end position="112"/>
    </location>
</feature>
<proteinExistence type="predicted"/>
<sequence length="636" mass="69580">MTPAAARSIDHQTDMPATSRNTLFSPDDSAISPHPTSTSTHATASPTPSTPYRGRPTARYPDSLSRVPLHRRGTSKTYECLEDLLREAGYKETRVFTPERDRNARSATEKDGGVGNTVRGSVGAVVDFIAGLVSRGSSVSRETAPLEDDPAQSTSHPWSPPPSPLAHAMHIKNNRARRVPSRASLSRKTSSESIRRRSYVDLAADPSERTHTYQVLQLHQSSQGLPHHPRSYIKAHHHHRHLNDYSSELSSTKPNPPNARAYLRHMASAPNIQPLAKRPSSEAFPRSHVHGREHATRPTFILNDEDSIAESDYEPHPRVPINNEREVHPPLPRNWIESVAKALLSGVGGPAAVTSDAASTRTAKTVSTRKSSTLSDKSNQGERGRPLTRGTKPPLLCVQVQEVKATTSQVQVACTRVMCRSTPTSRASSRARNARENRTHTGNGGKGRETGKSGNYPRGKDRDAHVMPSLARTKVENDNWMAPRQRYTSGWGVESSAQAHAAWSDDSDHDDDDDDEEEEGELGLDRLLVPARRQHSIRSLRKHLQRPPSQALSGRGAPGTRSPRSGRVSPFTGAPGGDAPWSTNRSREWLASRGEEDEDGYSHVFSGTNVGSGRSGTKWRRGLPGLAQWTTPSGGP</sequence>
<name>A0A8I2YX62_9AGAM</name>
<feature type="compositionally biased region" description="Basic and acidic residues" evidence="1">
    <location>
        <begin position="189"/>
        <end position="198"/>
    </location>
</feature>
<reference evidence="2" key="1">
    <citation type="submission" date="2021-03" db="EMBL/GenBank/DDBJ databases">
        <title>Evolutionary innovations through gain and loss of genes in the ectomycorrhizal Boletales.</title>
        <authorList>
            <person name="Wu G."/>
            <person name="Miyauchi S."/>
            <person name="Morin E."/>
            <person name="Yang Z.-L."/>
            <person name="Xu J."/>
            <person name="Martin F.M."/>
        </authorList>
    </citation>
    <scope>NUCLEOTIDE SEQUENCE</scope>
    <source>
        <strain evidence="2">BR01</strain>
    </source>
</reference>
<organism evidence="2 3">
    <name type="scientific">Boletus reticuloceps</name>
    <dbReference type="NCBI Taxonomy" id="495285"/>
    <lineage>
        <taxon>Eukaryota</taxon>
        <taxon>Fungi</taxon>
        <taxon>Dikarya</taxon>
        <taxon>Basidiomycota</taxon>
        <taxon>Agaricomycotina</taxon>
        <taxon>Agaricomycetes</taxon>
        <taxon>Agaricomycetidae</taxon>
        <taxon>Boletales</taxon>
        <taxon>Boletineae</taxon>
        <taxon>Boletaceae</taxon>
        <taxon>Boletoideae</taxon>
        <taxon>Boletus</taxon>
    </lineage>
</organism>
<feature type="compositionally biased region" description="Polar residues" evidence="1">
    <location>
        <begin position="15"/>
        <end position="24"/>
    </location>
</feature>
<feature type="region of interest" description="Disordered" evidence="1">
    <location>
        <begin position="95"/>
        <end position="116"/>
    </location>
</feature>
<feature type="region of interest" description="Disordered" evidence="1">
    <location>
        <begin position="420"/>
        <end position="636"/>
    </location>
</feature>
<feature type="compositionally biased region" description="Acidic residues" evidence="1">
    <location>
        <begin position="505"/>
        <end position="522"/>
    </location>
</feature>
<dbReference type="AlphaFoldDB" id="A0A8I2YX62"/>
<feature type="region of interest" description="Disordered" evidence="1">
    <location>
        <begin position="349"/>
        <end position="392"/>
    </location>
</feature>
<evidence type="ECO:0000313" key="2">
    <source>
        <dbReference type="EMBL" id="KAG6379649.1"/>
    </source>
</evidence>
<feature type="compositionally biased region" description="Low complexity" evidence="1">
    <location>
        <begin position="32"/>
        <end position="51"/>
    </location>
</feature>